<dbReference type="AlphaFoldDB" id="A0A6P7FJ05"/>
<evidence type="ECO:0000256" key="2">
    <source>
        <dbReference type="ARBA" id="ARBA00022490"/>
    </source>
</evidence>
<keyword evidence="5" id="KW-0648">Protein biosynthesis</keyword>
<dbReference type="PROSITE" id="PS50886">
    <property type="entry name" value="TRBD"/>
    <property type="match status" value="1"/>
</dbReference>
<proteinExistence type="predicted"/>
<dbReference type="InParanoid" id="A0A6P7FJ05"/>
<protein>
    <submittedName>
        <fullName evidence="12">Aminoacyl tRNA synthase complex-interacting multifunctional protein 1 isoform X1</fullName>
    </submittedName>
</protein>
<evidence type="ECO:0000256" key="1">
    <source>
        <dbReference type="ARBA" id="ARBA00004496"/>
    </source>
</evidence>
<evidence type="ECO:0000313" key="10">
    <source>
        <dbReference type="EnsemblMetazoa" id="XP_028133190.1"/>
    </source>
</evidence>
<evidence type="ECO:0000256" key="7">
    <source>
        <dbReference type="SAM" id="Coils"/>
    </source>
</evidence>
<comment type="subcellular location">
    <subcellularLocation>
        <location evidence="1">Cytoplasm</location>
    </subcellularLocation>
</comment>
<reference evidence="12" key="1">
    <citation type="submission" date="2025-04" db="UniProtKB">
        <authorList>
            <consortium name="RefSeq"/>
        </authorList>
    </citation>
    <scope>IDENTIFICATION</scope>
    <source>
        <tissue evidence="12">Whole insect</tissue>
    </source>
</reference>
<dbReference type="KEGG" id="dvv:114328524"/>
<dbReference type="Pfam" id="PF01588">
    <property type="entry name" value="tRNA_bind"/>
    <property type="match status" value="1"/>
</dbReference>
<dbReference type="GO" id="GO:0006412">
    <property type="term" value="P:translation"/>
    <property type="evidence" value="ECO:0007669"/>
    <property type="project" value="UniProtKB-KW"/>
</dbReference>
<dbReference type="SUPFAM" id="SSF50249">
    <property type="entry name" value="Nucleic acid-binding proteins"/>
    <property type="match status" value="1"/>
</dbReference>
<dbReference type="InterPro" id="IPR012340">
    <property type="entry name" value="NA-bd_OB-fold"/>
</dbReference>
<dbReference type="PANTHER" id="PTHR11586">
    <property type="entry name" value="TRNA-AMINOACYLATION COFACTOR ARC1 FAMILY MEMBER"/>
    <property type="match status" value="1"/>
</dbReference>
<keyword evidence="3 6" id="KW-0820">tRNA-binding</keyword>
<dbReference type="GO" id="GO:0000049">
    <property type="term" value="F:tRNA binding"/>
    <property type="evidence" value="ECO:0007669"/>
    <property type="project" value="UniProtKB-UniRule"/>
</dbReference>
<dbReference type="Gene3D" id="2.40.50.140">
    <property type="entry name" value="Nucleic acid-binding proteins"/>
    <property type="match status" value="1"/>
</dbReference>
<evidence type="ECO:0000313" key="11">
    <source>
        <dbReference type="Proteomes" id="UP001652700"/>
    </source>
</evidence>
<dbReference type="GeneID" id="114328524"/>
<dbReference type="Proteomes" id="UP001652700">
    <property type="component" value="Unplaced"/>
</dbReference>
<dbReference type="PANTHER" id="PTHR11586:SF33">
    <property type="entry name" value="AMINOACYL TRNA SYNTHASE COMPLEX-INTERACTING MULTIFUNCTIONAL PROTEIN 1"/>
    <property type="match status" value="1"/>
</dbReference>
<feature type="coiled-coil region" evidence="7">
    <location>
        <begin position="26"/>
        <end position="86"/>
    </location>
</feature>
<name>A0A6P7FJ05_DIAVI</name>
<reference evidence="10" key="2">
    <citation type="submission" date="2025-05" db="UniProtKB">
        <authorList>
            <consortium name="EnsemblMetazoa"/>
        </authorList>
    </citation>
    <scope>IDENTIFICATION</scope>
</reference>
<evidence type="ECO:0000256" key="6">
    <source>
        <dbReference type="PROSITE-ProRule" id="PRU00209"/>
    </source>
</evidence>
<dbReference type="RefSeq" id="XP_028133190.1">
    <property type="nucleotide sequence ID" value="XM_028277389.1"/>
</dbReference>
<keyword evidence="2" id="KW-0963">Cytoplasm</keyword>
<dbReference type="FunCoup" id="A0A6P7FJ05">
    <property type="interactions" value="1808"/>
</dbReference>
<dbReference type="InterPro" id="IPR002547">
    <property type="entry name" value="tRNA-bd_dom"/>
</dbReference>
<evidence type="ECO:0000256" key="4">
    <source>
        <dbReference type="ARBA" id="ARBA00022884"/>
    </source>
</evidence>
<feature type="region of interest" description="Disordered" evidence="8">
    <location>
        <begin position="103"/>
        <end position="138"/>
    </location>
</feature>
<dbReference type="OrthoDB" id="197206at2759"/>
<dbReference type="GO" id="GO:0005737">
    <property type="term" value="C:cytoplasm"/>
    <property type="evidence" value="ECO:0007669"/>
    <property type="project" value="UniProtKB-SubCell"/>
</dbReference>
<accession>A0A6P7FJ05</accession>
<dbReference type="EnsemblMetazoa" id="XM_028277389.2">
    <property type="protein sequence ID" value="XP_028133190.1"/>
    <property type="gene ID" value="LOC114328524"/>
</dbReference>
<keyword evidence="4 6" id="KW-0694">RNA-binding</keyword>
<sequence length="305" mass="33868">MLFYLRIPIISKAVNVICRMSGKGTMERIKQNAQLAKQTIEELKNELNIINNEYNTLLSRQLQEENAKLLAAVEDAKKKLIKLEVQNGVKQVPVPNQTVNVSAVEAPQADINKDEPKAPAEAPKPKKEKKAPKEQKVAEELPIDVGRLDLRIGKIEDIKRHRDADTLYVLQINVGEEKPRTVCSGLVKHIPMEELRDKTVVALCNLKPVKMRGITSEAMVMCASSEAGVETLIPPANSGPGDLVTCEGYTRQPDSVMNPKKKIFETVAPDLHTNDNLEACYKNIPFKVEGKGVCYSKTLKNVPVK</sequence>
<keyword evidence="11" id="KW-1185">Reference proteome</keyword>
<dbReference type="FunFam" id="2.40.50.140:FF:000047">
    <property type="entry name" value="tyrosine--tRNA ligase, cytoplasmic isoform X2"/>
    <property type="match status" value="1"/>
</dbReference>
<evidence type="ECO:0000259" key="9">
    <source>
        <dbReference type="PROSITE" id="PS50886"/>
    </source>
</evidence>
<evidence type="ECO:0000313" key="12">
    <source>
        <dbReference type="RefSeq" id="XP_028133190.1"/>
    </source>
</evidence>
<dbReference type="InterPro" id="IPR051270">
    <property type="entry name" value="Tyrosine-tRNA_ligase_regulator"/>
</dbReference>
<dbReference type="CDD" id="cd02799">
    <property type="entry name" value="tRNA_bind_EMAP-II_like"/>
    <property type="match status" value="1"/>
</dbReference>
<dbReference type="CTD" id="9255"/>
<gene>
    <name evidence="12" type="primary">LOC114328524</name>
</gene>
<evidence type="ECO:0000256" key="5">
    <source>
        <dbReference type="ARBA" id="ARBA00022917"/>
    </source>
</evidence>
<evidence type="ECO:0000256" key="3">
    <source>
        <dbReference type="ARBA" id="ARBA00022555"/>
    </source>
</evidence>
<evidence type="ECO:0000256" key="8">
    <source>
        <dbReference type="SAM" id="MobiDB-lite"/>
    </source>
</evidence>
<organism evidence="12">
    <name type="scientific">Diabrotica virgifera virgifera</name>
    <name type="common">western corn rootworm</name>
    <dbReference type="NCBI Taxonomy" id="50390"/>
    <lineage>
        <taxon>Eukaryota</taxon>
        <taxon>Metazoa</taxon>
        <taxon>Ecdysozoa</taxon>
        <taxon>Arthropoda</taxon>
        <taxon>Hexapoda</taxon>
        <taxon>Insecta</taxon>
        <taxon>Pterygota</taxon>
        <taxon>Neoptera</taxon>
        <taxon>Endopterygota</taxon>
        <taxon>Coleoptera</taxon>
        <taxon>Polyphaga</taxon>
        <taxon>Cucujiformia</taxon>
        <taxon>Chrysomeloidea</taxon>
        <taxon>Chrysomelidae</taxon>
        <taxon>Galerucinae</taxon>
        <taxon>Diabroticina</taxon>
        <taxon>Diabroticites</taxon>
        <taxon>Diabrotica</taxon>
    </lineage>
</organism>
<keyword evidence="7" id="KW-0175">Coiled coil</keyword>
<feature type="domain" description="TRNA-binding" evidence="9">
    <location>
        <begin position="144"/>
        <end position="245"/>
    </location>
</feature>